<keyword evidence="2" id="KW-1185">Reference proteome</keyword>
<sequence>MEAKVMIVAELLKECNTVLDVVEEYVLGYLRCTLGYLPDIDEMISDELYVEVFNSILADERPEDYISLRKTCVTMDMSDALILKEIAWNAINLVEVKTRDIGEPFFRYANSHYEELVKLEELLSNKIQENLSN</sequence>
<accession>E7GGE6</accession>
<dbReference type="EMBL" id="ADKX01000070">
    <property type="protein sequence ID" value="EFW02896.1"/>
    <property type="molecule type" value="Genomic_DNA"/>
</dbReference>
<comment type="caution">
    <text evidence="1">The sequence shown here is derived from an EMBL/GenBank/DDBJ whole genome shotgun (WGS) entry which is preliminary data.</text>
</comment>
<dbReference type="HOGENOM" id="CLU_1955876_0_0_9"/>
<reference evidence="1 2" key="1">
    <citation type="submission" date="2010-12" db="EMBL/GenBank/DDBJ databases">
        <title>The Genome Sequence of Coprobacillus sp. strain 29_1.</title>
        <authorList>
            <consortium name="The Broad Institute Genome Sequencing Platform"/>
            <person name="Earl A."/>
            <person name="Ward D."/>
            <person name="Feldgarden M."/>
            <person name="Gevers D."/>
            <person name="Daigneault M."/>
            <person name="Sibley C.D."/>
            <person name="White A."/>
            <person name="Strauss J."/>
            <person name="Allen-Vercoe E."/>
            <person name="Young S.K."/>
            <person name="Zeng Q."/>
            <person name="Gargeya S."/>
            <person name="Fitzgerald M."/>
            <person name="Haas B."/>
            <person name="Abouelleil A."/>
            <person name="Alvarado L."/>
            <person name="Arachchi H.M."/>
            <person name="Berlin A."/>
            <person name="Brown A."/>
            <person name="Chapman S.B."/>
            <person name="Chen Z."/>
            <person name="Dunbar C."/>
            <person name="Freedman E."/>
            <person name="Gearin G."/>
            <person name="Gellesch M."/>
            <person name="Goldberg J."/>
            <person name="Griggs A."/>
            <person name="Gujja S."/>
            <person name="Heilman E."/>
            <person name="Heiman D."/>
            <person name="Howarth C."/>
            <person name="Larson L."/>
            <person name="Lui A."/>
            <person name="MacDonald P.J.P."/>
            <person name="Mehta T."/>
            <person name="Montmayeur A."/>
            <person name="Murphy C."/>
            <person name="Neiman D."/>
            <person name="Pearson M."/>
            <person name="Priest M."/>
            <person name="Roberts A."/>
            <person name="Saif S."/>
            <person name="Shea T."/>
            <person name="Shenoy N."/>
            <person name="Sisk P."/>
            <person name="Stolte C."/>
            <person name="Sykes S."/>
            <person name="White J."/>
            <person name="Yandava C."/>
            <person name="Nusbaum C."/>
            <person name="Birren B."/>
        </authorList>
    </citation>
    <scope>NUCLEOTIDE SEQUENCE [LARGE SCALE GENOMIC DNA]</scope>
    <source>
        <strain evidence="1 2">29_1</strain>
    </source>
</reference>
<dbReference type="Proteomes" id="UP000003157">
    <property type="component" value="Unassembled WGS sequence"/>
</dbReference>
<protein>
    <submittedName>
        <fullName evidence="1">Uncharacterized protein</fullName>
    </submittedName>
</protein>
<evidence type="ECO:0000313" key="1">
    <source>
        <dbReference type="EMBL" id="EFW02896.1"/>
    </source>
</evidence>
<dbReference type="AlphaFoldDB" id="E7GGE6"/>
<evidence type="ECO:0000313" key="2">
    <source>
        <dbReference type="Proteomes" id="UP000003157"/>
    </source>
</evidence>
<name>E7GGE6_9FIRM</name>
<gene>
    <name evidence="1" type="ORF">HMPREF9488_03839</name>
</gene>
<proteinExistence type="predicted"/>
<organism evidence="1 2">
    <name type="scientific">Coprobacillus cateniformis</name>
    <dbReference type="NCBI Taxonomy" id="100884"/>
    <lineage>
        <taxon>Bacteria</taxon>
        <taxon>Bacillati</taxon>
        <taxon>Bacillota</taxon>
        <taxon>Erysipelotrichia</taxon>
        <taxon>Erysipelotrichales</taxon>
        <taxon>Coprobacillaceae</taxon>
        <taxon>Coprobacillus</taxon>
    </lineage>
</organism>